<comment type="subcellular location">
    <subcellularLocation>
        <location evidence="1">Nucleus</location>
    </subcellularLocation>
</comment>
<evidence type="ECO:0000256" key="2">
    <source>
        <dbReference type="ARBA" id="ARBA00023242"/>
    </source>
</evidence>
<dbReference type="PROSITE" id="PS00036">
    <property type="entry name" value="BZIP_BASIC"/>
    <property type="match status" value="1"/>
</dbReference>
<dbReference type="CDD" id="cd14688">
    <property type="entry name" value="bZIP_YAP"/>
    <property type="match status" value="1"/>
</dbReference>
<feature type="region of interest" description="Disordered" evidence="3">
    <location>
        <begin position="215"/>
        <end position="262"/>
    </location>
</feature>
<evidence type="ECO:0000256" key="3">
    <source>
        <dbReference type="SAM" id="MobiDB-lite"/>
    </source>
</evidence>
<evidence type="ECO:0000256" key="1">
    <source>
        <dbReference type="ARBA" id="ARBA00004123"/>
    </source>
</evidence>
<gene>
    <name evidence="5" type="ORF">NKR23_g1588</name>
</gene>
<feature type="compositionally biased region" description="Low complexity" evidence="3">
    <location>
        <begin position="1"/>
        <end position="12"/>
    </location>
</feature>
<feature type="compositionally biased region" description="Basic and acidic residues" evidence="3">
    <location>
        <begin position="233"/>
        <end position="244"/>
    </location>
</feature>
<proteinExistence type="predicted"/>
<dbReference type="PROSITE" id="PS50217">
    <property type="entry name" value="BZIP"/>
    <property type="match status" value="1"/>
</dbReference>
<dbReference type="Proteomes" id="UP001174694">
    <property type="component" value="Unassembled WGS sequence"/>
</dbReference>
<keyword evidence="2" id="KW-0539">Nucleus</keyword>
<dbReference type="Gene3D" id="1.20.5.170">
    <property type="match status" value="1"/>
</dbReference>
<evidence type="ECO:0000259" key="4">
    <source>
        <dbReference type="PROSITE" id="PS50217"/>
    </source>
</evidence>
<dbReference type="PANTHER" id="PTHR40621">
    <property type="entry name" value="TRANSCRIPTION FACTOR KAPC-RELATED"/>
    <property type="match status" value="1"/>
</dbReference>
<dbReference type="GO" id="GO:0001228">
    <property type="term" value="F:DNA-binding transcription activator activity, RNA polymerase II-specific"/>
    <property type="evidence" value="ECO:0007669"/>
    <property type="project" value="TreeGrafter"/>
</dbReference>
<keyword evidence="6" id="KW-1185">Reference proteome</keyword>
<dbReference type="InterPro" id="IPR046347">
    <property type="entry name" value="bZIP_sf"/>
</dbReference>
<dbReference type="InterPro" id="IPR004827">
    <property type="entry name" value="bZIP"/>
</dbReference>
<dbReference type="Gene3D" id="1.10.238.100">
    <property type="entry name" value="YAP1 redox domain. Chain B"/>
    <property type="match status" value="1"/>
</dbReference>
<accession>A0AA38SBU8</accession>
<feature type="region of interest" description="Disordered" evidence="3">
    <location>
        <begin position="1"/>
        <end position="101"/>
    </location>
</feature>
<dbReference type="AlphaFoldDB" id="A0AA38SBU8"/>
<comment type="caution">
    <text evidence="5">The sequence shown here is derived from an EMBL/GenBank/DDBJ whole genome shotgun (WGS) entry which is preliminary data.</text>
</comment>
<dbReference type="GO" id="GO:0000976">
    <property type="term" value="F:transcription cis-regulatory region binding"/>
    <property type="evidence" value="ECO:0007669"/>
    <property type="project" value="InterPro"/>
</dbReference>
<name>A0AA38SBU8_9PEZI</name>
<evidence type="ECO:0000313" key="6">
    <source>
        <dbReference type="Proteomes" id="UP001174694"/>
    </source>
</evidence>
<feature type="compositionally biased region" description="Low complexity" evidence="3">
    <location>
        <begin position="92"/>
        <end position="101"/>
    </location>
</feature>
<feature type="compositionally biased region" description="Polar residues" evidence="3">
    <location>
        <begin position="18"/>
        <end position="31"/>
    </location>
</feature>
<dbReference type="EMBL" id="JANBVO010000003">
    <property type="protein sequence ID" value="KAJ9155532.1"/>
    <property type="molecule type" value="Genomic_DNA"/>
</dbReference>
<dbReference type="InterPro" id="IPR050936">
    <property type="entry name" value="AP-1-like"/>
</dbReference>
<organism evidence="5 6">
    <name type="scientific">Pleurostoma richardsiae</name>
    <dbReference type="NCBI Taxonomy" id="41990"/>
    <lineage>
        <taxon>Eukaryota</taxon>
        <taxon>Fungi</taxon>
        <taxon>Dikarya</taxon>
        <taxon>Ascomycota</taxon>
        <taxon>Pezizomycotina</taxon>
        <taxon>Sordariomycetes</taxon>
        <taxon>Sordariomycetidae</taxon>
        <taxon>Calosphaeriales</taxon>
        <taxon>Pleurostomataceae</taxon>
        <taxon>Pleurostoma</taxon>
    </lineage>
</organism>
<protein>
    <submittedName>
        <fullName evidence="5">BZIP transcription factor</fullName>
    </submittedName>
</protein>
<dbReference type="PANTHER" id="PTHR40621:SF8">
    <property type="entry name" value="AP-1-LIKE TRANSCRIPTION FACTOR YAP3"/>
    <property type="match status" value="1"/>
</dbReference>
<dbReference type="SUPFAM" id="SSF57959">
    <property type="entry name" value="Leucine zipper domain"/>
    <property type="match status" value="1"/>
</dbReference>
<feature type="domain" description="BZIP" evidence="4">
    <location>
        <begin position="240"/>
        <end position="303"/>
    </location>
</feature>
<dbReference type="GO" id="GO:0090575">
    <property type="term" value="C:RNA polymerase II transcription regulator complex"/>
    <property type="evidence" value="ECO:0007669"/>
    <property type="project" value="TreeGrafter"/>
</dbReference>
<reference evidence="5" key="1">
    <citation type="submission" date="2022-07" db="EMBL/GenBank/DDBJ databases">
        <title>Fungi with potential for degradation of polypropylene.</title>
        <authorList>
            <person name="Gostincar C."/>
        </authorList>
    </citation>
    <scope>NUCLEOTIDE SEQUENCE</scope>
    <source>
        <strain evidence="5">EXF-13308</strain>
    </source>
</reference>
<evidence type="ECO:0000313" key="5">
    <source>
        <dbReference type="EMBL" id="KAJ9155532.1"/>
    </source>
</evidence>
<dbReference type="SMART" id="SM00338">
    <property type="entry name" value="BRLZ"/>
    <property type="match status" value="1"/>
</dbReference>
<sequence length="424" mass="46503">MSSRLSLSSSSSVMPSIEGTSPADQPNNTVSPGVKIGSPSAVLDDFDPSEFVNDKFPEEAAQPEAIQEEPIEQWAMEQQPVNQLLAEQGEVPQQGQSPQLGQLAPQEQLPHQGFDLQRRDLNLHQQDLELQQEGLNLQQQVLDLQQQGLDLHQQRIGLSPEGGFDAQFPGLPYEPLLNADHLQLPPPAPQNQAPAPFRAAPQAWMYPNFPDVAAEAGQAGDAGDQNGRQRSGSAEDNHVRDPSSKRRAQNRSAQRAFRERRDRHVRDLEAKLASLEAAQKHAASENERLRLSLQEMSTENEILRATSSTTASGTLDAGATSTATASLEYTPRDFFASVLSNHPDQPPSHRIVTSERGQRLYSAPATWELIINHELFILGLVDVEEVTNRLRHQAQCDGQGPVFEESAILDAIEQSVASGSDELL</sequence>
<feature type="compositionally biased region" description="Low complexity" evidence="3">
    <location>
        <begin position="215"/>
        <end position="229"/>
    </location>
</feature>